<dbReference type="InterPro" id="IPR004372">
    <property type="entry name" value="Ac/propionate_kinase"/>
</dbReference>
<feature type="site" description="Transition state stabilizer" evidence="5">
    <location>
        <position position="193"/>
    </location>
</feature>
<dbReference type="OrthoDB" id="1883778at2759"/>
<keyword evidence="7" id="KW-1185">Reference proteome</keyword>
<name>A0A5N6KXJ9_9ROSI</name>
<keyword evidence="2 5" id="KW-0547">Nucleotide-binding</keyword>
<comment type="caution">
    <text evidence="6">The sequence shown here is derived from an EMBL/GenBank/DDBJ whole genome shotgun (WGS) entry which is preliminary data.</text>
</comment>
<comment type="catalytic activity">
    <reaction evidence="5">
        <text>acetate + ATP = acetyl phosphate + ADP</text>
        <dbReference type="Rhea" id="RHEA:11352"/>
        <dbReference type="ChEBI" id="CHEBI:22191"/>
        <dbReference type="ChEBI" id="CHEBI:30089"/>
        <dbReference type="ChEBI" id="CHEBI:30616"/>
        <dbReference type="ChEBI" id="CHEBI:456216"/>
        <dbReference type="EC" id="2.7.2.1"/>
    </reaction>
</comment>
<feature type="binding site" evidence="5">
    <location>
        <position position="12"/>
    </location>
    <ligand>
        <name>Mg(2+)</name>
        <dbReference type="ChEBI" id="CHEBI:18420"/>
    </ligand>
</feature>
<dbReference type="PRINTS" id="PR00471">
    <property type="entry name" value="ACETATEKNASE"/>
</dbReference>
<dbReference type="PANTHER" id="PTHR21060:SF15">
    <property type="entry name" value="ACETATE KINASE-RELATED"/>
    <property type="match status" value="1"/>
</dbReference>
<feature type="binding site" evidence="5">
    <location>
        <position position="406"/>
    </location>
    <ligand>
        <name>Mg(2+)</name>
        <dbReference type="ChEBI" id="CHEBI:18420"/>
    </ligand>
</feature>
<feature type="site" description="Transition state stabilizer" evidence="5">
    <location>
        <position position="254"/>
    </location>
</feature>
<dbReference type="PROSITE" id="PS01075">
    <property type="entry name" value="ACETATE_KINASE_1"/>
    <property type="match status" value="1"/>
</dbReference>
<feature type="binding site" evidence="5">
    <location>
        <position position="105"/>
    </location>
    <ligand>
        <name>substrate</name>
    </ligand>
</feature>
<dbReference type="SUPFAM" id="SSF53067">
    <property type="entry name" value="Actin-like ATPase domain"/>
    <property type="match status" value="2"/>
</dbReference>
<comment type="similarity">
    <text evidence="5">Belongs to the acetokinase family.</text>
</comment>
<dbReference type="UniPathway" id="UPA00340">
    <property type="reaction ID" value="UER00458"/>
</dbReference>
<evidence type="ECO:0000256" key="1">
    <source>
        <dbReference type="ARBA" id="ARBA00022679"/>
    </source>
</evidence>
<proteinExistence type="inferred from homology"/>
<dbReference type="EC" id="2.7.2.1" evidence="5"/>
<evidence type="ECO:0000256" key="2">
    <source>
        <dbReference type="ARBA" id="ARBA00022741"/>
    </source>
</evidence>
<dbReference type="InterPro" id="IPR023865">
    <property type="entry name" value="Aliphatic_acid_kinase_CS"/>
</dbReference>
<dbReference type="PANTHER" id="PTHR21060">
    <property type="entry name" value="ACETATE KINASE"/>
    <property type="match status" value="1"/>
</dbReference>
<reference evidence="6 7" key="1">
    <citation type="submission" date="2019-06" db="EMBL/GenBank/DDBJ databases">
        <title>A chromosomal-level reference genome of Carpinus fangiana (Coryloideae, Betulaceae).</title>
        <authorList>
            <person name="Yang X."/>
            <person name="Wang Z."/>
            <person name="Zhang L."/>
            <person name="Hao G."/>
            <person name="Liu J."/>
            <person name="Yang Y."/>
        </authorList>
    </citation>
    <scope>NUCLEOTIDE SEQUENCE [LARGE SCALE GENOMIC DNA]</scope>
    <source>
        <strain evidence="6">Cfa_2016G</strain>
        <tissue evidence="6">Leaf</tissue>
    </source>
</reference>
<dbReference type="GO" id="GO:0005524">
    <property type="term" value="F:ATP binding"/>
    <property type="evidence" value="ECO:0007669"/>
    <property type="project" value="UniProtKB-KW"/>
</dbReference>
<dbReference type="InterPro" id="IPR000890">
    <property type="entry name" value="Aliphatic_acid_kin_short-chain"/>
</dbReference>
<feature type="active site" description="Proton donor/acceptor" evidence="5">
    <location>
        <position position="161"/>
    </location>
</feature>
<dbReference type="PIRSF" id="PIRSF000722">
    <property type="entry name" value="Acetate_prop_kin"/>
    <property type="match status" value="1"/>
</dbReference>
<dbReference type="Gene3D" id="3.30.420.40">
    <property type="match status" value="2"/>
</dbReference>
<dbReference type="PROSITE" id="PS01076">
    <property type="entry name" value="ACETATE_KINASE_2"/>
    <property type="match status" value="1"/>
</dbReference>
<feature type="binding site" evidence="5">
    <location>
        <begin position="221"/>
        <end position="225"/>
    </location>
    <ligand>
        <name>ATP</name>
        <dbReference type="ChEBI" id="CHEBI:30616"/>
    </ligand>
</feature>
<comment type="caution">
    <text evidence="5">Lacks conserved residue(s) required for the propagation of feature annotation.</text>
</comment>
<organism evidence="6 7">
    <name type="scientific">Carpinus fangiana</name>
    <dbReference type="NCBI Taxonomy" id="176857"/>
    <lineage>
        <taxon>Eukaryota</taxon>
        <taxon>Viridiplantae</taxon>
        <taxon>Streptophyta</taxon>
        <taxon>Embryophyta</taxon>
        <taxon>Tracheophyta</taxon>
        <taxon>Spermatophyta</taxon>
        <taxon>Magnoliopsida</taxon>
        <taxon>eudicotyledons</taxon>
        <taxon>Gunneridae</taxon>
        <taxon>Pentapetalae</taxon>
        <taxon>rosids</taxon>
        <taxon>fabids</taxon>
        <taxon>Fagales</taxon>
        <taxon>Betulaceae</taxon>
        <taxon>Carpinus</taxon>
    </lineage>
</organism>
<keyword evidence="5" id="KW-0460">Magnesium</keyword>
<sequence length="421" mass="44913">MAEKASVILAINAGSSSLKISAYKQHSPAAELTKLAEAQISGISSPPAKVKYARGAETVKNNEELAKDQVTNQASAFAHILKLLTSDDQLDDIKGNDHITHACHRIVHGGDYPKLQVIDSSTFHHIEQLSDLAPLHNGPALSIVTAVSDQLPHAKNVACFDSSFHSTIPEHIRTYPIDQSVAKRNKLRKYGFHGISYSFITGTVAQHLGKPKAEVNIIALHLGSGSSACAIKDGESHDTSMGLTPVSGLPGGTRSGSIEPATIFHYTHDAGKPSTKSSEKMHITQAEDILNGSSGFKGLTGTADFGDISSDLSKPKNKLAYDLFVDRVLDFVGAYWLKLGGDVDAFVFAGGIGEKAVGFRDEIVQKMSCLGVFLDKNKNSKPGDKPVEEIGATGSKCRVLVVKTDEQLEMATGVVREGLTT</sequence>
<dbReference type="GO" id="GO:0000287">
    <property type="term" value="F:magnesium ion binding"/>
    <property type="evidence" value="ECO:0007669"/>
    <property type="project" value="UniProtKB-UniRule"/>
</dbReference>
<dbReference type="GO" id="GO:0008776">
    <property type="term" value="F:acetate kinase activity"/>
    <property type="evidence" value="ECO:0007669"/>
    <property type="project" value="UniProtKB-UniRule"/>
</dbReference>
<comment type="cofactor">
    <cofactor evidence="5">
        <name>Mg(2+)</name>
        <dbReference type="ChEBI" id="CHEBI:18420"/>
    </cofactor>
</comment>
<evidence type="ECO:0000256" key="3">
    <source>
        <dbReference type="ARBA" id="ARBA00022777"/>
    </source>
</evidence>
<dbReference type="HAMAP" id="MF_00020">
    <property type="entry name" value="Acetate_kinase"/>
    <property type="match status" value="1"/>
</dbReference>
<dbReference type="InterPro" id="IPR043129">
    <property type="entry name" value="ATPase_NBD"/>
</dbReference>
<keyword evidence="3 5" id="KW-0418">Kinase</keyword>
<dbReference type="AlphaFoldDB" id="A0A5N6KXJ9"/>
<evidence type="ECO:0000313" key="6">
    <source>
        <dbReference type="EMBL" id="KAB8356694.1"/>
    </source>
</evidence>
<keyword evidence="4 5" id="KW-0067">ATP-binding</keyword>
<dbReference type="GO" id="GO:0006083">
    <property type="term" value="P:acetate metabolic process"/>
    <property type="evidence" value="ECO:0007669"/>
    <property type="project" value="TreeGrafter"/>
</dbReference>
<evidence type="ECO:0000256" key="5">
    <source>
        <dbReference type="HAMAP-Rule" id="MF_03131"/>
    </source>
</evidence>
<protein>
    <recommendedName>
        <fullName evidence="5">Probable acetate kinase</fullName>
        <ecNumber evidence="5">2.7.2.1</ecNumber>
    </recommendedName>
    <alternativeName>
        <fullName evidence="5">Acetokinase</fullName>
    </alternativeName>
</protein>
<keyword evidence="5" id="KW-0479">Metal-binding</keyword>
<evidence type="ECO:0000256" key="4">
    <source>
        <dbReference type="ARBA" id="ARBA00022840"/>
    </source>
</evidence>
<accession>A0A5N6KXJ9</accession>
<evidence type="ECO:0000313" key="7">
    <source>
        <dbReference type="Proteomes" id="UP000327013"/>
    </source>
</evidence>
<dbReference type="Proteomes" id="UP000327013">
    <property type="component" value="Unassembled WGS sequence"/>
</dbReference>
<comment type="pathway">
    <text evidence="5">Metabolic intermediate biosynthesis; acetyl-CoA biosynthesis; acetyl-CoA from acetate: step 1/2.</text>
</comment>
<dbReference type="NCBIfam" id="TIGR00016">
    <property type="entry name" value="ackA"/>
    <property type="match status" value="1"/>
</dbReference>
<keyword evidence="1 5" id="KW-0808">Transferase</keyword>
<dbReference type="Pfam" id="PF00871">
    <property type="entry name" value="Acetate_kinase"/>
    <property type="match status" value="1"/>
</dbReference>
<dbReference type="GO" id="GO:0006085">
    <property type="term" value="P:acetyl-CoA biosynthetic process"/>
    <property type="evidence" value="ECO:0007669"/>
    <property type="project" value="UniProtKB-UniRule"/>
</dbReference>
<dbReference type="EMBL" id="VIBQ01000016">
    <property type="protein sequence ID" value="KAB8356694.1"/>
    <property type="molecule type" value="Genomic_DNA"/>
</dbReference>
<gene>
    <name evidence="6" type="ORF">FH972_024270</name>
</gene>
<feature type="binding site" evidence="5">
    <location>
        <position position="19"/>
    </location>
    <ligand>
        <name>ATP</name>
        <dbReference type="ChEBI" id="CHEBI:30616"/>
    </ligand>
</feature>